<dbReference type="InterPro" id="IPR000878">
    <property type="entry name" value="4pyrrol_Mease"/>
</dbReference>
<dbReference type="PANTHER" id="PTHR46111:SF1">
    <property type="entry name" value="RIBOSOMAL RNA SMALL SUBUNIT METHYLTRANSFERASE I"/>
    <property type="match status" value="1"/>
</dbReference>
<dbReference type="PROSITE" id="PS01296">
    <property type="entry name" value="RSMI"/>
    <property type="match status" value="1"/>
</dbReference>
<name>A0AA35RR20_GEOBA</name>
<evidence type="ECO:0000256" key="1">
    <source>
        <dbReference type="ARBA" id="ARBA00022490"/>
    </source>
</evidence>
<keyword evidence="3 7" id="KW-0489">Methyltransferase</keyword>
<evidence type="ECO:0000256" key="2">
    <source>
        <dbReference type="ARBA" id="ARBA00022552"/>
    </source>
</evidence>
<keyword evidence="5" id="KW-0949">S-adenosyl-L-methionine</keyword>
<dbReference type="Gene3D" id="3.30.950.10">
    <property type="entry name" value="Methyltransferase, Cobalt-precorrin-4 Transmethylase, Domain 2"/>
    <property type="match status" value="1"/>
</dbReference>
<dbReference type="NCBIfam" id="TIGR00096">
    <property type="entry name" value="16S rRNA (cytidine(1402)-2'-O)-methyltransferase"/>
    <property type="match status" value="1"/>
</dbReference>
<dbReference type="GO" id="GO:0032259">
    <property type="term" value="P:methylation"/>
    <property type="evidence" value="ECO:0007669"/>
    <property type="project" value="UniProtKB-KW"/>
</dbReference>
<protein>
    <submittedName>
        <fullName evidence="7">Ribosomal RNA small subunit methyltransferase I</fullName>
    </submittedName>
</protein>
<dbReference type="HAMAP" id="MF_01877">
    <property type="entry name" value="16SrRNA_methyltr_I"/>
    <property type="match status" value="1"/>
</dbReference>
<evidence type="ECO:0000259" key="6">
    <source>
        <dbReference type="Pfam" id="PF00590"/>
    </source>
</evidence>
<dbReference type="InterPro" id="IPR008189">
    <property type="entry name" value="rRNA_ssu_MeTfrase_I"/>
</dbReference>
<dbReference type="CDD" id="cd11648">
    <property type="entry name" value="RsmI"/>
    <property type="match status" value="1"/>
</dbReference>
<evidence type="ECO:0000256" key="4">
    <source>
        <dbReference type="ARBA" id="ARBA00022679"/>
    </source>
</evidence>
<evidence type="ECO:0000256" key="5">
    <source>
        <dbReference type="ARBA" id="ARBA00022691"/>
    </source>
</evidence>
<dbReference type="AlphaFoldDB" id="A0AA35RR20"/>
<dbReference type="InterPro" id="IPR014776">
    <property type="entry name" value="4pyrrole_Mease_sub2"/>
</dbReference>
<gene>
    <name evidence="7" type="ORF">GBAR_LOCUS9926</name>
</gene>
<feature type="domain" description="Tetrapyrrole methylase" evidence="6">
    <location>
        <begin position="4"/>
        <end position="203"/>
    </location>
</feature>
<organism evidence="7 8">
    <name type="scientific">Geodia barretti</name>
    <name type="common">Barrett's horny sponge</name>
    <dbReference type="NCBI Taxonomy" id="519541"/>
    <lineage>
        <taxon>Eukaryota</taxon>
        <taxon>Metazoa</taxon>
        <taxon>Porifera</taxon>
        <taxon>Demospongiae</taxon>
        <taxon>Heteroscleromorpha</taxon>
        <taxon>Tetractinellida</taxon>
        <taxon>Astrophorina</taxon>
        <taxon>Geodiidae</taxon>
        <taxon>Geodia</taxon>
    </lineage>
</organism>
<dbReference type="SUPFAM" id="SSF53790">
    <property type="entry name" value="Tetrapyrrole methylase"/>
    <property type="match status" value="1"/>
</dbReference>
<comment type="caution">
    <text evidence="7">The sequence shown here is derived from an EMBL/GenBank/DDBJ whole genome shotgun (WGS) entry which is preliminary data.</text>
</comment>
<dbReference type="Pfam" id="PF00590">
    <property type="entry name" value="TP_methylase"/>
    <property type="match status" value="1"/>
</dbReference>
<keyword evidence="4" id="KW-0808">Transferase</keyword>
<dbReference type="Proteomes" id="UP001174909">
    <property type="component" value="Unassembled WGS sequence"/>
</dbReference>
<dbReference type="Gene3D" id="3.40.1010.10">
    <property type="entry name" value="Cobalt-precorrin-4 Transmethylase, Domain 1"/>
    <property type="match status" value="1"/>
</dbReference>
<accession>A0AA35RR20</accession>
<keyword evidence="8" id="KW-1185">Reference proteome</keyword>
<dbReference type="GO" id="GO:0008168">
    <property type="term" value="F:methyltransferase activity"/>
    <property type="evidence" value="ECO:0007669"/>
    <property type="project" value="UniProtKB-KW"/>
</dbReference>
<dbReference type="InterPro" id="IPR035996">
    <property type="entry name" value="4pyrrol_Methylase_sf"/>
</dbReference>
<dbReference type="FunFam" id="3.40.1010.10:FF:000007">
    <property type="entry name" value="Ribosomal RNA small subunit methyltransferase I"/>
    <property type="match status" value="1"/>
</dbReference>
<dbReference type="PIRSF" id="PIRSF005917">
    <property type="entry name" value="MTase_YraL"/>
    <property type="match status" value="1"/>
</dbReference>
<proteinExistence type="inferred from homology"/>
<keyword evidence="2" id="KW-0698">rRNA processing</keyword>
<evidence type="ECO:0000313" key="8">
    <source>
        <dbReference type="Proteomes" id="UP001174909"/>
    </source>
</evidence>
<evidence type="ECO:0000313" key="7">
    <source>
        <dbReference type="EMBL" id="CAI8016140.1"/>
    </source>
</evidence>
<keyword evidence="1" id="KW-0963">Cytoplasm</keyword>
<dbReference type="EMBL" id="CASHTH010001500">
    <property type="protein sequence ID" value="CAI8016140.1"/>
    <property type="molecule type" value="Genomic_DNA"/>
</dbReference>
<dbReference type="PANTHER" id="PTHR46111">
    <property type="entry name" value="RIBOSOMAL RNA SMALL SUBUNIT METHYLTRANSFERASE I"/>
    <property type="match status" value="1"/>
</dbReference>
<evidence type="ECO:0000256" key="3">
    <source>
        <dbReference type="ARBA" id="ARBA00022603"/>
    </source>
</evidence>
<dbReference type="GO" id="GO:0006364">
    <property type="term" value="P:rRNA processing"/>
    <property type="evidence" value="ECO:0007669"/>
    <property type="project" value="UniProtKB-KW"/>
</dbReference>
<dbReference type="InterPro" id="IPR018063">
    <property type="entry name" value="SAM_MeTrfase_RsmI_CS"/>
</dbReference>
<dbReference type="InterPro" id="IPR014777">
    <property type="entry name" value="4pyrrole_Mease_sub1"/>
</dbReference>
<sequence length="278" mass="30526">MPGTLYLVATPIGNLEDFTFRAVRILKEVRLIAAEDTRRTAKLLRHYGIATPATSLHDHNERQRTPGLVKRLLDGDSIALLSDAGTPLVSDPGFNLVRQSLDARIRVTALPGPSAVTAALISCGAPVQSFTFLGFPPRRLNDRRRWCDDLAREPPTLVFFEAPHRLAATLELLEERLGERTVALCRELTKLHESTVVGSVSSLLESLGTPRGEYTCVVWPAGDDGDVPRPPDGQALIDELDRLADERGSRRGAVKTMADQYGLTARAMYRAIEAAKHE</sequence>
<reference evidence="7" key="1">
    <citation type="submission" date="2023-03" db="EMBL/GenBank/DDBJ databases">
        <authorList>
            <person name="Steffen K."/>
            <person name="Cardenas P."/>
        </authorList>
    </citation>
    <scope>NUCLEOTIDE SEQUENCE</scope>
</reference>